<dbReference type="RefSeq" id="WP_064218490.1">
    <property type="nucleotide sequence ID" value="NZ_LVXZ01000046.1"/>
</dbReference>
<dbReference type="Proteomes" id="UP000078302">
    <property type="component" value="Unassembled WGS sequence"/>
</dbReference>
<reference evidence="1 2" key="1">
    <citation type="submission" date="2016-04" db="EMBL/GenBank/DDBJ databases">
        <title>Acidithiobacillus ferrooxidans genome sequencing and assembly.</title>
        <authorList>
            <person name="Zhou Z."/>
        </authorList>
    </citation>
    <scope>NUCLEOTIDE SEQUENCE [LARGE SCALE GENOMIC DNA]</scope>
    <source>
        <strain evidence="1 2">BY0502</strain>
    </source>
</reference>
<organism evidence="1 2">
    <name type="scientific">Acidithiobacillus ferrooxidans</name>
    <name type="common">Thiobacillus ferrooxidans</name>
    <dbReference type="NCBI Taxonomy" id="920"/>
    <lineage>
        <taxon>Bacteria</taxon>
        <taxon>Pseudomonadati</taxon>
        <taxon>Pseudomonadota</taxon>
        <taxon>Acidithiobacillia</taxon>
        <taxon>Acidithiobacillales</taxon>
        <taxon>Acidithiobacillaceae</taxon>
        <taxon>Acidithiobacillus</taxon>
    </lineage>
</organism>
<dbReference type="EMBL" id="LVXZ01000046">
    <property type="protein sequence ID" value="OAP92183.1"/>
    <property type="molecule type" value="Genomic_DNA"/>
</dbReference>
<proteinExistence type="predicted"/>
<sequence length="87" mass="9950">MDRVSRAVRADRLPVAYQFSAARMIEGRNAPGVAEWLADAPEEQIREVLEHIVFARSWCLDGAVIKVIQRDLLRDNLQPDQQPYCSQ</sequence>
<keyword evidence="2" id="KW-1185">Reference proteome</keyword>
<evidence type="ECO:0000313" key="1">
    <source>
        <dbReference type="EMBL" id="OAP92183.1"/>
    </source>
</evidence>
<evidence type="ECO:0000313" key="2">
    <source>
        <dbReference type="Proteomes" id="UP000078302"/>
    </source>
</evidence>
<name>A0A179BLH7_ACIFR</name>
<gene>
    <name evidence="1" type="ORF">A4H96_04535</name>
</gene>
<comment type="caution">
    <text evidence="1">The sequence shown here is derived from an EMBL/GenBank/DDBJ whole genome shotgun (WGS) entry which is preliminary data.</text>
</comment>
<dbReference type="AlphaFoldDB" id="A0A179BLH7"/>
<protein>
    <submittedName>
        <fullName evidence="1">Uncharacterized protein</fullName>
    </submittedName>
</protein>
<accession>A0A179BLH7</accession>